<keyword evidence="9" id="KW-0411">Iron-sulfur</keyword>
<dbReference type="SUPFAM" id="SSF50692">
    <property type="entry name" value="ADC-like"/>
    <property type="match status" value="1"/>
</dbReference>
<dbReference type="InterPro" id="IPR050123">
    <property type="entry name" value="Prok_molybdopt-oxidoreductase"/>
</dbReference>
<evidence type="ECO:0000259" key="12">
    <source>
        <dbReference type="Pfam" id="PF01568"/>
    </source>
</evidence>
<dbReference type="PANTHER" id="PTHR43105">
    <property type="entry name" value="RESPIRATORY NITRATE REDUCTASE"/>
    <property type="match status" value="1"/>
</dbReference>
<protein>
    <recommendedName>
        <fullName evidence="15">Formate dehydrogenase</fullName>
    </recommendedName>
</protein>
<dbReference type="InterPro" id="IPR037951">
    <property type="entry name" value="MopB_CT_YdeP"/>
</dbReference>
<evidence type="ECO:0000256" key="6">
    <source>
        <dbReference type="ARBA" id="ARBA00022723"/>
    </source>
</evidence>
<name>A0A3A1U2W3_9MICO</name>
<evidence type="ECO:0000256" key="5">
    <source>
        <dbReference type="ARBA" id="ARBA00022505"/>
    </source>
</evidence>
<dbReference type="GO" id="GO:0043546">
    <property type="term" value="F:molybdopterin cofactor binding"/>
    <property type="evidence" value="ECO:0007669"/>
    <property type="project" value="InterPro"/>
</dbReference>
<dbReference type="GO" id="GO:0016020">
    <property type="term" value="C:membrane"/>
    <property type="evidence" value="ECO:0007669"/>
    <property type="project" value="TreeGrafter"/>
</dbReference>
<sequence>MGDDTTARAEQNIDDSGLRVTKPRTHATGWPAIGHSLQIGEEQMGAVRTGRTLLEINQVHGYDCMSCAWPDPEPSRRSPAEFCESGAKAVAEEATKRRVTPAFFAAHPVAELETWDDFALGQQGRITEPVLLEPGDDHYRPVSWDRAFDVIKEEIDRLASPDEAVFYTSGRTSNEAAFVYQLFVRSLGTNNLPDCSNMCHESTTRALTQTIGIGKASVSIDDIEHADLILIAGQNPGTNAPRMLTRLENAKKNGGRIVAVNPLREAGLLHFDNPQSVRGLVFRGRQLADEFLQIRLGGDQALFQALGKVLLELEAERGGGVLDQDFIAHYTEGFEGWRDQVSGLSWAEIETASGLTEQQIRTVATMIADARSVIFAWAMGLTQQTNAVATIRDLTSVLLATGNVGRPGAGLLPVRGHSNVQGDRTMGIWEQMPKPFHDRLDAEFGFASPREKGLDTVEALEAMHAGRVKVFMGLGGNFAKATPDTKATEAVMRTLDLTVHVSTKLNRSHVVHGKRALILPCLGRTEIDIQASGPQRVSVEDTVSAVHGSAGELQPASPALRSEVAIVCGIAERVLAGRPNAAAADWRAMRDDYRVIRQHISHVVPGFEAYEEKLDVPGGFVLPHAARDNRHFATNTDGGKDARAQFTVNALEYPRIPEGRLLLQTIRSHDQFNTTIYGKDDRYRGIHGARKVALVNPEDLAERGLVEGDLVDLVSEWTDGVERRAEGWRVVPYNTPRGNAAAYYPEANVLMPLGSTAKESNTPVAKAIVIRLERAAVPVPA</sequence>
<evidence type="ECO:0000256" key="3">
    <source>
        <dbReference type="ARBA" id="ARBA00010312"/>
    </source>
</evidence>
<proteinExistence type="inferred from homology"/>
<keyword evidence="6" id="KW-0479">Metal-binding</keyword>
<dbReference type="Pfam" id="PF01568">
    <property type="entry name" value="Molydop_binding"/>
    <property type="match status" value="1"/>
</dbReference>
<evidence type="ECO:0000256" key="9">
    <source>
        <dbReference type="ARBA" id="ARBA00023014"/>
    </source>
</evidence>
<evidence type="ECO:0000259" key="11">
    <source>
        <dbReference type="Pfam" id="PF00384"/>
    </source>
</evidence>
<dbReference type="Proteomes" id="UP000265742">
    <property type="component" value="Unassembled WGS sequence"/>
</dbReference>
<dbReference type="InterPro" id="IPR041953">
    <property type="entry name" value="YdeP_MopB"/>
</dbReference>
<dbReference type="InterPro" id="IPR006657">
    <property type="entry name" value="MoPterin_dinucl-bd_dom"/>
</dbReference>
<keyword evidence="4" id="KW-0004">4Fe-4S</keyword>
<evidence type="ECO:0000313" key="14">
    <source>
        <dbReference type="Proteomes" id="UP000265742"/>
    </source>
</evidence>
<keyword evidence="8" id="KW-0408">Iron</keyword>
<organism evidence="13 14">
    <name type="scientific">Amnibacterium setariae</name>
    <dbReference type="NCBI Taxonomy" id="2306585"/>
    <lineage>
        <taxon>Bacteria</taxon>
        <taxon>Bacillati</taxon>
        <taxon>Actinomycetota</taxon>
        <taxon>Actinomycetes</taxon>
        <taxon>Micrococcales</taxon>
        <taxon>Microbacteriaceae</taxon>
        <taxon>Amnibacterium</taxon>
    </lineage>
</organism>
<accession>A0A3A1U2W3</accession>
<evidence type="ECO:0000313" key="13">
    <source>
        <dbReference type="EMBL" id="RIX30713.1"/>
    </source>
</evidence>
<feature type="domain" description="Molybdopterin oxidoreductase" evidence="11">
    <location>
        <begin position="125"/>
        <end position="499"/>
    </location>
</feature>
<dbReference type="GO" id="GO:0051539">
    <property type="term" value="F:4 iron, 4 sulfur cluster binding"/>
    <property type="evidence" value="ECO:0007669"/>
    <property type="project" value="UniProtKB-KW"/>
</dbReference>
<dbReference type="Gene3D" id="3.40.228.10">
    <property type="entry name" value="Dimethylsulfoxide Reductase, domain 2"/>
    <property type="match status" value="1"/>
</dbReference>
<feature type="domain" description="Molybdopterin dinucleotide-binding" evidence="12">
    <location>
        <begin position="661"/>
        <end position="761"/>
    </location>
</feature>
<evidence type="ECO:0000256" key="10">
    <source>
        <dbReference type="SAM" id="MobiDB-lite"/>
    </source>
</evidence>
<dbReference type="Pfam" id="PF00384">
    <property type="entry name" value="Molybdopterin"/>
    <property type="match status" value="1"/>
</dbReference>
<dbReference type="PIRSF" id="PIRSF000144">
    <property type="entry name" value="CbbBc"/>
    <property type="match status" value="1"/>
</dbReference>
<dbReference type="CDD" id="cd02767">
    <property type="entry name" value="MopB_ydeP"/>
    <property type="match status" value="1"/>
</dbReference>
<gene>
    <name evidence="13" type="ORF">D1781_04705</name>
</gene>
<comment type="cofactor">
    <cofactor evidence="1">
        <name>Mo-bis(molybdopterin guanine dinucleotide)</name>
        <dbReference type="ChEBI" id="CHEBI:60539"/>
    </cofactor>
</comment>
<dbReference type="RefSeq" id="WP_119481074.1">
    <property type="nucleotide sequence ID" value="NZ_QXTG01000001.1"/>
</dbReference>
<dbReference type="AlphaFoldDB" id="A0A3A1U2W3"/>
<evidence type="ECO:0000256" key="2">
    <source>
        <dbReference type="ARBA" id="ARBA00001966"/>
    </source>
</evidence>
<feature type="region of interest" description="Disordered" evidence="10">
    <location>
        <begin position="1"/>
        <end position="26"/>
    </location>
</feature>
<evidence type="ECO:0000256" key="4">
    <source>
        <dbReference type="ARBA" id="ARBA00022485"/>
    </source>
</evidence>
<comment type="caution">
    <text evidence="13">The sequence shown here is derived from an EMBL/GenBank/DDBJ whole genome shotgun (WGS) entry which is preliminary data.</text>
</comment>
<dbReference type="EMBL" id="QXTG01000001">
    <property type="protein sequence ID" value="RIX30713.1"/>
    <property type="molecule type" value="Genomic_DNA"/>
</dbReference>
<evidence type="ECO:0000256" key="7">
    <source>
        <dbReference type="ARBA" id="ARBA00023002"/>
    </source>
</evidence>
<dbReference type="CDD" id="cd02787">
    <property type="entry name" value="MopB_CT_ydeP"/>
    <property type="match status" value="1"/>
</dbReference>
<dbReference type="InterPro" id="IPR010046">
    <property type="entry name" value="Mopterin_OxRdtse_a_bac"/>
</dbReference>
<dbReference type="PANTHER" id="PTHR43105:SF4">
    <property type="entry name" value="PROTEIN YDEP"/>
    <property type="match status" value="1"/>
</dbReference>
<reference evidence="14" key="1">
    <citation type="submission" date="2018-09" db="EMBL/GenBank/DDBJ databases">
        <authorList>
            <person name="Kim I."/>
        </authorList>
    </citation>
    <scope>NUCLEOTIDE SEQUENCE [LARGE SCALE GENOMIC DNA]</scope>
    <source>
        <strain evidence="14">DD4a</strain>
    </source>
</reference>
<evidence type="ECO:0000256" key="1">
    <source>
        <dbReference type="ARBA" id="ARBA00001942"/>
    </source>
</evidence>
<dbReference type="SUPFAM" id="SSF53706">
    <property type="entry name" value="Formate dehydrogenase/DMSO reductase, domains 1-3"/>
    <property type="match status" value="1"/>
</dbReference>
<evidence type="ECO:0000256" key="8">
    <source>
        <dbReference type="ARBA" id="ARBA00023004"/>
    </source>
</evidence>
<keyword evidence="14" id="KW-1185">Reference proteome</keyword>
<dbReference type="NCBIfam" id="TIGR01701">
    <property type="entry name" value="Fdhalpha-like"/>
    <property type="match status" value="1"/>
</dbReference>
<keyword evidence="5" id="KW-0500">Molybdenum</keyword>
<comment type="similarity">
    <text evidence="3">Belongs to the prokaryotic molybdopterin-containing oxidoreductase family.</text>
</comment>
<dbReference type="GO" id="GO:0008863">
    <property type="term" value="F:formate dehydrogenase (NAD+) activity"/>
    <property type="evidence" value="ECO:0007669"/>
    <property type="project" value="InterPro"/>
</dbReference>
<dbReference type="GO" id="GO:0030151">
    <property type="term" value="F:molybdenum ion binding"/>
    <property type="evidence" value="ECO:0007669"/>
    <property type="project" value="InterPro"/>
</dbReference>
<comment type="cofactor">
    <cofactor evidence="2">
        <name>[4Fe-4S] cluster</name>
        <dbReference type="ChEBI" id="CHEBI:49883"/>
    </cofactor>
</comment>
<dbReference type="InterPro" id="IPR006656">
    <property type="entry name" value="Mopterin_OxRdtase"/>
</dbReference>
<dbReference type="InterPro" id="IPR009010">
    <property type="entry name" value="Asp_de-COase-like_dom_sf"/>
</dbReference>
<keyword evidence="7" id="KW-0560">Oxidoreductase</keyword>
<dbReference type="OrthoDB" id="5287431at2"/>
<evidence type="ECO:0008006" key="15">
    <source>
        <dbReference type="Google" id="ProtNLM"/>
    </source>
</evidence>
<dbReference type="Gene3D" id="3.40.50.740">
    <property type="match status" value="1"/>
</dbReference>